<reference evidence="2" key="1">
    <citation type="journal article" date="2019" name="Int. J. Syst. Evol. Microbiol.">
        <title>The Global Catalogue of Microorganisms (GCM) 10K type strain sequencing project: providing services to taxonomists for standard genome sequencing and annotation.</title>
        <authorList>
            <consortium name="The Broad Institute Genomics Platform"/>
            <consortium name="The Broad Institute Genome Sequencing Center for Infectious Disease"/>
            <person name="Wu L."/>
            <person name="Ma J."/>
        </authorList>
    </citation>
    <scope>NUCLEOTIDE SEQUENCE [LARGE SCALE GENOMIC DNA]</scope>
    <source>
        <strain evidence="2">JCM 16014</strain>
    </source>
</reference>
<protein>
    <submittedName>
        <fullName evidence="1">Uncharacterized protein</fullName>
    </submittedName>
</protein>
<accession>A0ABP5GEG2</accession>
<organism evidence="1 2">
    <name type="scientific">Catenulispora yoronensis</name>
    <dbReference type="NCBI Taxonomy" id="450799"/>
    <lineage>
        <taxon>Bacteria</taxon>
        <taxon>Bacillati</taxon>
        <taxon>Actinomycetota</taxon>
        <taxon>Actinomycetes</taxon>
        <taxon>Catenulisporales</taxon>
        <taxon>Catenulisporaceae</taxon>
        <taxon>Catenulispora</taxon>
    </lineage>
</organism>
<proteinExistence type="predicted"/>
<sequence length="53" mass="5436">MSSDLMSGYAAYANLDEIVAEASSAQLSSGPDSVSVTVSVSLSASWSWSWSCG</sequence>
<name>A0ABP5GEG2_9ACTN</name>
<dbReference type="RefSeq" id="WP_344668292.1">
    <property type="nucleotide sequence ID" value="NZ_BAAAQN010000034.1"/>
</dbReference>
<dbReference type="Proteomes" id="UP001500751">
    <property type="component" value="Unassembled WGS sequence"/>
</dbReference>
<evidence type="ECO:0000313" key="1">
    <source>
        <dbReference type="EMBL" id="GAA2042854.1"/>
    </source>
</evidence>
<evidence type="ECO:0000313" key="2">
    <source>
        <dbReference type="Proteomes" id="UP001500751"/>
    </source>
</evidence>
<gene>
    <name evidence="1" type="ORF">GCM10009839_52260</name>
</gene>
<dbReference type="InterPro" id="IPR049906">
    <property type="entry name" value="LxmA-like_leader"/>
</dbReference>
<comment type="caution">
    <text evidence="1">The sequence shown here is derived from an EMBL/GenBank/DDBJ whole genome shotgun (WGS) entry which is preliminary data.</text>
</comment>
<dbReference type="EMBL" id="BAAAQN010000034">
    <property type="protein sequence ID" value="GAA2042854.1"/>
    <property type="molecule type" value="Genomic_DNA"/>
</dbReference>
<dbReference type="NCBIfam" id="NF038146">
    <property type="entry name" value="LxmA_leader"/>
    <property type="match status" value="1"/>
</dbReference>
<keyword evidence="2" id="KW-1185">Reference proteome</keyword>